<gene>
    <name evidence="2" type="ORF">FXN63_07105</name>
</gene>
<keyword evidence="3" id="KW-1185">Reference proteome</keyword>
<evidence type="ECO:0000259" key="1">
    <source>
        <dbReference type="SMART" id="SM00347"/>
    </source>
</evidence>
<dbReference type="KEGG" id="pacr:FXN63_07105"/>
<dbReference type="InterPro" id="IPR000835">
    <property type="entry name" value="HTH_MarR-typ"/>
</dbReference>
<dbReference type="SUPFAM" id="SSF46785">
    <property type="entry name" value="Winged helix' DNA-binding domain"/>
    <property type="match status" value="1"/>
</dbReference>
<dbReference type="AlphaFoldDB" id="A0A5C0AW81"/>
<evidence type="ECO:0000313" key="3">
    <source>
        <dbReference type="Proteomes" id="UP000325161"/>
    </source>
</evidence>
<protein>
    <submittedName>
        <fullName evidence="2">MarR family transcriptional regulator</fullName>
    </submittedName>
</protein>
<dbReference type="EMBL" id="CP043046">
    <property type="protein sequence ID" value="QEI05633.1"/>
    <property type="molecule type" value="Genomic_DNA"/>
</dbReference>
<dbReference type="Proteomes" id="UP000325161">
    <property type="component" value="Chromosome"/>
</dbReference>
<sequence>MDFLSRAVSIHCKKIGILMSAQLHFIHGPSEANSRNHSFPVTASNQERPRMVPTTHADLLDGVMAMLGHRIAVYAGLRRTMIAAERGLTVGDLRVLDLIIELAPLHTGQLRRLSGLSSGNITSIIDRLEGLGMIHRAKHPTDRRITLLTPDAERCAELDALSAPARGKSRPMPDAETLKQVHAFLTHYLGEKREDTLGNSGQ</sequence>
<feature type="domain" description="HTH marR-type" evidence="1">
    <location>
        <begin position="81"/>
        <end position="177"/>
    </location>
</feature>
<dbReference type="SMART" id="SM00347">
    <property type="entry name" value="HTH_MARR"/>
    <property type="match status" value="1"/>
</dbReference>
<dbReference type="InterPro" id="IPR036388">
    <property type="entry name" value="WH-like_DNA-bd_sf"/>
</dbReference>
<reference evidence="2 3" key="1">
    <citation type="submission" date="2019-08" db="EMBL/GenBank/DDBJ databases">
        <title>Amphibian skin-associated Pigmentiphaga: genome sequence and occurrence across geography and hosts.</title>
        <authorList>
            <person name="Bletz M.C."/>
            <person name="Bunk B."/>
            <person name="Sproeer C."/>
            <person name="Biwer P."/>
            <person name="Reiter S."/>
            <person name="Rabemananjara F.C.E."/>
            <person name="Schulz S."/>
            <person name="Overmann J."/>
            <person name="Vences M."/>
        </authorList>
    </citation>
    <scope>NUCLEOTIDE SEQUENCE [LARGE SCALE GENOMIC DNA]</scope>
    <source>
        <strain evidence="2 3">Mada1488</strain>
    </source>
</reference>
<name>A0A5C0AW81_9BURK</name>
<dbReference type="GO" id="GO:0003700">
    <property type="term" value="F:DNA-binding transcription factor activity"/>
    <property type="evidence" value="ECO:0007669"/>
    <property type="project" value="InterPro"/>
</dbReference>
<dbReference type="Gene3D" id="1.10.10.10">
    <property type="entry name" value="Winged helix-like DNA-binding domain superfamily/Winged helix DNA-binding domain"/>
    <property type="match status" value="1"/>
</dbReference>
<proteinExistence type="predicted"/>
<organism evidence="2 3">
    <name type="scientific">Pigmentiphaga aceris</name>
    <dbReference type="NCBI Taxonomy" id="1940612"/>
    <lineage>
        <taxon>Bacteria</taxon>
        <taxon>Pseudomonadati</taxon>
        <taxon>Pseudomonadota</taxon>
        <taxon>Betaproteobacteria</taxon>
        <taxon>Burkholderiales</taxon>
        <taxon>Alcaligenaceae</taxon>
        <taxon>Pigmentiphaga</taxon>
    </lineage>
</organism>
<dbReference type="OrthoDB" id="8635520at2"/>
<accession>A0A5C0AW81</accession>
<dbReference type="Pfam" id="PF01047">
    <property type="entry name" value="MarR"/>
    <property type="match status" value="1"/>
</dbReference>
<dbReference type="InterPro" id="IPR036390">
    <property type="entry name" value="WH_DNA-bd_sf"/>
</dbReference>
<evidence type="ECO:0000313" key="2">
    <source>
        <dbReference type="EMBL" id="QEI05633.1"/>
    </source>
</evidence>